<dbReference type="Proteomes" id="UP001305779">
    <property type="component" value="Unassembled WGS sequence"/>
</dbReference>
<proteinExistence type="predicted"/>
<keyword evidence="2" id="KW-1133">Transmembrane helix</keyword>
<evidence type="ECO:0000256" key="1">
    <source>
        <dbReference type="SAM" id="MobiDB-lite"/>
    </source>
</evidence>
<evidence type="ECO:0000313" key="4">
    <source>
        <dbReference type="Proteomes" id="UP001305779"/>
    </source>
</evidence>
<sequence>MAPVIWGLDLKEMQWGKFKGSYMWKNRDYHLRRTKFVIYQCALIFCVVSESLGTAALSDYVDSQKFVKRLDRRVYVYNNDYIGVASYNIFAGVFVAFIFGAAFFFDLFWPERHESQAVRWAWKVCGVLACIFYCADAFALTIITAIRCQHFRGEGFTNEYAESLLSQFKKDGGTPVCYRNNGRAIAAVVFCWPGFISVVASCILLFMSIDNTEKGPGPKSAHARQRDTELGAATGSETEKEKEQGENTAPLQQPLPTHQEPGADRTVDAAPVAAEPIR</sequence>
<feature type="transmembrane region" description="Helical" evidence="2">
    <location>
        <begin position="36"/>
        <end position="61"/>
    </location>
</feature>
<keyword evidence="4" id="KW-1185">Reference proteome</keyword>
<feature type="transmembrane region" description="Helical" evidence="2">
    <location>
        <begin position="81"/>
        <end position="108"/>
    </location>
</feature>
<protein>
    <recommendedName>
        <fullName evidence="5">MARVEL domain-containing protein</fullName>
    </recommendedName>
</protein>
<evidence type="ECO:0000256" key="2">
    <source>
        <dbReference type="SAM" id="Phobius"/>
    </source>
</evidence>
<accession>A0ABR0E2Z1</accession>
<evidence type="ECO:0008006" key="5">
    <source>
        <dbReference type="Google" id="ProtNLM"/>
    </source>
</evidence>
<keyword evidence="2" id="KW-0812">Transmembrane</keyword>
<keyword evidence="2" id="KW-0472">Membrane</keyword>
<feature type="transmembrane region" description="Helical" evidence="2">
    <location>
        <begin position="120"/>
        <end position="146"/>
    </location>
</feature>
<feature type="region of interest" description="Disordered" evidence="1">
    <location>
        <begin position="214"/>
        <end position="278"/>
    </location>
</feature>
<feature type="compositionally biased region" description="Polar residues" evidence="1">
    <location>
        <begin position="246"/>
        <end position="256"/>
    </location>
</feature>
<comment type="caution">
    <text evidence="3">The sequence shown here is derived from an EMBL/GenBank/DDBJ whole genome shotgun (WGS) entry which is preliminary data.</text>
</comment>
<gene>
    <name evidence="3" type="ORF">PRZ48_013045</name>
</gene>
<dbReference type="EMBL" id="JAXOVC010000011">
    <property type="protein sequence ID" value="KAK4495777.1"/>
    <property type="molecule type" value="Genomic_DNA"/>
</dbReference>
<organism evidence="3 4">
    <name type="scientific">Zasmidium cellare</name>
    <name type="common">Wine cellar mold</name>
    <name type="synonym">Racodium cellare</name>
    <dbReference type="NCBI Taxonomy" id="395010"/>
    <lineage>
        <taxon>Eukaryota</taxon>
        <taxon>Fungi</taxon>
        <taxon>Dikarya</taxon>
        <taxon>Ascomycota</taxon>
        <taxon>Pezizomycotina</taxon>
        <taxon>Dothideomycetes</taxon>
        <taxon>Dothideomycetidae</taxon>
        <taxon>Mycosphaerellales</taxon>
        <taxon>Mycosphaerellaceae</taxon>
        <taxon>Zasmidium</taxon>
    </lineage>
</organism>
<evidence type="ECO:0000313" key="3">
    <source>
        <dbReference type="EMBL" id="KAK4495777.1"/>
    </source>
</evidence>
<reference evidence="3 4" key="1">
    <citation type="journal article" date="2023" name="G3 (Bethesda)">
        <title>A chromosome-level genome assembly of Zasmidium syzygii isolated from banana leaves.</title>
        <authorList>
            <person name="van Westerhoven A.C."/>
            <person name="Mehrabi R."/>
            <person name="Talebi R."/>
            <person name="Steentjes M.B.F."/>
            <person name="Corcolon B."/>
            <person name="Chong P.A."/>
            <person name="Kema G.H.J."/>
            <person name="Seidl M.F."/>
        </authorList>
    </citation>
    <scope>NUCLEOTIDE SEQUENCE [LARGE SCALE GENOMIC DNA]</scope>
    <source>
        <strain evidence="3 4">P124</strain>
    </source>
</reference>
<name>A0ABR0E2Z1_ZASCE</name>
<feature type="transmembrane region" description="Helical" evidence="2">
    <location>
        <begin position="184"/>
        <end position="206"/>
    </location>
</feature>